<protein>
    <recommendedName>
        <fullName evidence="3">Secreted protein</fullName>
    </recommendedName>
</protein>
<proteinExistence type="predicted"/>
<gene>
    <name evidence="1" type="ORF">AB0759_38515</name>
</gene>
<keyword evidence="2" id="KW-1185">Reference proteome</keyword>
<name>A0ABW8WZM3_9CYAN</name>
<reference evidence="1 2" key="1">
    <citation type="submission" date="2024-07" db="EMBL/GenBank/DDBJ databases">
        <authorList>
            <person name="Tripathy S."/>
        </authorList>
    </citation>
    <scope>NUCLEOTIDE SEQUENCE [LARGE SCALE GENOMIC DNA]</scope>
    <source>
        <strain evidence="1 2">VB-61278_2</strain>
    </source>
</reference>
<sequence length="77" mass="8714">MLCQLSFCTSRTLCPLAVVRSQVKSICLNYPGVTPLVSRYLITVSPFWTLNLARIWQWWTEANNFGSCISRFAALAV</sequence>
<evidence type="ECO:0008006" key="3">
    <source>
        <dbReference type="Google" id="ProtNLM"/>
    </source>
</evidence>
<organism evidence="1 2">
    <name type="scientific">Scytonema tolypothrichoides VB-61278_2</name>
    <dbReference type="NCBI Taxonomy" id="3232314"/>
    <lineage>
        <taxon>Bacteria</taxon>
        <taxon>Bacillati</taxon>
        <taxon>Cyanobacteriota</taxon>
        <taxon>Cyanophyceae</taxon>
        <taxon>Nostocales</taxon>
        <taxon>Scytonemataceae</taxon>
        <taxon>Scytonema</taxon>
    </lineage>
</organism>
<comment type="caution">
    <text evidence="1">The sequence shown here is derived from an EMBL/GenBank/DDBJ whole genome shotgun (WGS) entry which is preliminary data.</text>
</comment>
<dbReference type="RefSeq" id="WP_408019948.1">
    <property type="nucleotide sequence ID" value="NZ_JBFQGM010000025.1"/>
</dbReference>
<evidence type="ECO:0000313" key="1">
    <source>
        <dbReference type="EMBL" id="MFL9466487.1"/>
    </source>
</evidence>
<dbReference type="EMBL" id="JBFQGM010000025">
    <property type="protein sequence ID" value="MFL9466487.1"/>
    <property type="molecule type" value="Genomic_DNA"/>
</dbReference>
<accession>A0ABW8WZM3</accession>
<dbReference type="Proteomes" id="UP001628874">
    <property type="component" value="Unassembled WGS sequence"/>
</dbReference>
<evidence type="ECO:0000313" key="2">
    <source>
        <dbReference type="Proteomes" id="UP001628874"/>
    </source>
</evidence>